<evidence type="ECO:0000259" key="5">
    <source>
        <dbReference type="PROSITE" id="PS51718"/>
    </source>
</evidence>
<dbReference type="GO" id="GO:0048312">
    <property type="term" value="P:intracellular distribution of mitochondria"/>
    <property type="evidence" value="ECO:0007669"/>
    <property type="project" value="TreeGrafter"/>
</dbReference>
<dbReference type="PROSITE" id="PS51388">
    <property type="entry name" value="GED"/>
    <property type="match status" value="1"/>
</dbReference>
<feature type="compositionally biased region" description="Acidic residues" evidence="3">
    <location>
        <begin position="428"/>
        <end position="440"/>
    </location>
</feature>
<dbReference type="GO" id="GO:0008017">
    <property type="term" value="F:microtubule binding"/>
    <property type="evidence" value="ECO:0007669"/>
    <property type="project" value="TreeGrafter"/>
</dbReference>
<reference evidence="6" key="1">
    <citation type="journal article" date="2023" name="Mol. Phylogenet. Evol.">
        <title>Genome-scale phylogeny and comparative genomics of the fungal order Sordariales.</title>
        <authorList>
            <person name="Hensen N."/>
            <person name="Bonometti L."/>
            <person name="Westerberg I."/>
            <person name="Brannstrom I.O."/>
            <person name="Guillou S."/>
            <person name="Cros-Aarteil S."/>
            <person name="Calhoun S."/>
            <person name="Haridas S."/>
            <person name="Kuo A."/>
            <person name="Mondo S."/>
            <person name="Pangilinan J."/>
            <person name="Riley R."/>
            <person name="LaButti K."/>
            <person name="Andreopoulos B."/>
            <person name="Lipzen A."/>
            <person name="Chen C."/>
            <person name="Yan M."/>
            <person name="Daum C."/>
            <person name="Ng V."/>
            <person name="Clum A."/>
            <person name="Steindorff A."/>
            <person name="Ohm R.A."/>
            <person name="Martin F."/>
            <person name="Silar P."/>
            <person name="Natvig D.O."/>
            <person name="Lalanne C."/>
            <person name="Gautier V."/>
            <person name="Ament-Velasquez S.L."/>
            <person name="Kruys A."/>
            <person name="Hutchinson M.I."/>
            <person name="Powell A.J."/>
            <person name="Barry K."/>
            <person name="Miller A.N."/>
            <person name="Grigoriev I.V."/>
            <person name="Debuchy R."/>
            <person name="Gladieux P."/>
            <person name="Hiltunen Thoren M."/>
            <person name="Johannesson H."/>
        </authorList>
    </citation>
    <scope>NUCLEOTIDE SEQUENCE</scope>
    <source>
        <strain evidence="6">CBS 118394</strain>
    </source>
</reference>
<dbReference type="PROSITE" id="PS51718">
    <property type="entry name" value="G_DYNAMIN_2"/>
    <property type="match status" value="1"/>
</dbReference>
<dbReference type="AlphaFoldDB" id="A0AAE0HUY4"/>
<dbReference type="EMBL" id="JAUEDM010000007">
    <property type="protein sequence ID" value="KAK3313395.1"/>
    <property type="molecule type" value="Genomic_DNA"/>
</dbReference>
<keyword evidence="2" id="KW-0342">GTP-binding</keyword>
<reference evidence="6" key="2">
    <citation type="submission" date="2023-06" db="EMBL/GenBank/DDBJ databases">
        <authorList>
            <consortium name="Lawrence Berkeley National Laboratory"/>
            <person name="Haridas S."/>
            <person name="Hensen N."/>
            <person name="Bonometti L."/>
            <person name="Westerberg I."/>
            <person name="Brannstrom I.O."/>
            <person name="Guillou S."/>
            <person name="Cros-Aarteil S."/>
            <person name="Calhoun S."/>
            <person name="Kuo A."/>
            <person name="Mondo S."/>
            <person name="Pangilinan J."/>
            <person name="Riley R."/>
            <person name="Labutti K."/>
            <person name="Andreopoulos B."/>
            <person name="Lipzen A."/>
            <person name="Chen C."/>
            <person name="Yanf M."/>
            <person name="Daum C."/>
            <person name="Ng V."/>
            <person name="Clum A."/>
            <person name="Steindorff A."/>
            <person name="Ohm R."/>
            <person name="Martin F."/>
            <person name="Silar P."/>
            <person name="Natvig D."/>
            <person name="Lalanne C."/>
            <person name="Gautier V."/>
            <person name="Ament-Velasquez S.L."/>
            <person name="Kruys A."/>
            <person name="Hutchinson M.I."/>
            <person name="Powell A.J."/>
            <person name="Barry K."/>
            <person name="Miller A.N."/>
            <person name="Grigoriev I.V."/>
            <person name="Debuchy R."/>
            <person name="Gladieux P."/>
            <person name="Thoren M.H."/>
            <person name="Johannesson H."/>
        </authorList>
    </citation>
    <scope>NUCLEOTIDE SEQUENCE</scope>
    <source>
        <strain evidence="6">CBS 118394</strain>
    </source>
</reference>
<name>A0AAE0HUY4_9PEZI</name>
<dbReference type="GO" id="GO:0005525">
    <property type="term" value="F:GTP binding"/>
    <property type="evidence" value="ECO:0007669"/>
    <property type="project" value="InterPro"/>
</dbReference>
<feature type="domain" description="GED" evidence="4">
    <location>
        <begin position="633"/>
        <end position="720"/>
    </location>
</feature>
<dbReference type="InterPro" id="IPR001401">
    <property type="entry name" value="Dynamin_GTPase"/>
</dbReference>
<dbReference type="GO" id="GO:0003924">
    <property type="term" value="F:GTPase activity"/>
    <property type="evidence" value="ECO:0007669"/>
    <property type="project" value="InterPro"/>
</dbReference>
<dbReference type="GO" id="GO:0000266">
    <property type="term" value="P:mitochondrial fission"/>
    <property type="evidence" value="ECO:0007669"/>
    <property type="project" value="TreeGrafter"/>
</dbReference>
<dbReference type="GO" id="GO:0016559">
    <property type="term" value="P:peroxisome fission"/>
    <property type="evidence" value="ECO:0007669"/>
    <property type="project" value="TreeGrafter"/>
</dbReference>
<dbReference type="PANTHER" id="PTHR11566:SF215">
    <property type="entry name" value="DYNAMIN GTPASE"/>
    <property type="match status" value="1"/>
</dbReference>
<protein>
    <submittedName>
        <fullName evidence="6">Dynamin</fullName>
    </submittedName>
</protein>
<dbReference type="GO" id="GO:0006897">
    <property type="term" value="P:endocytosis"/>
    <property type="evidence" value="ECO:0007669"/>
    <property type="project" value="TreeGrafter"/>
</dbReference>
<dbReference type="InterPro" id="IPR045063">
    <property type="entry name" value="Dynamin_N"/>
</dbReference>
<keyword evidence="1" id="KW-0547">Nucleotide-binding</keyword>
<dbReference type="Pfam" id="PF00350">
    <property type="entry name" value="Dynamin_N"/>
    <property type="match status" value="1"/>
</dbReference>
<dbReference type="InterPro" id="IPR030381">
    <property type="entry name" value="G_DYNAMIN_dom"/>
</dbReference>
<dbReference type="SMART" id="SM00053">
    <property type="entry name" value="DYNc"/>
    <property type="match status" value="1"/>
</dbReference>
<gene>
    <name evidence="6" type="ORF">B0H66DRAFT_350488</name>
</gene>
<accession>A0AAE0HUY4</accession>
<proteinExistence type="predicted"/>
<sequence length="720" mass="82268">MGDLKSAAKDINGHPVTTTTLNSSDRLRKIDLLRERNIGKLLPLPQLVAVGDQSSGKSSLLESLTGIPFPRDHKLCTRYVTQITHRRDNHSHISITIIPGPNASEEARERFASYGKEVQSSAELRAQFSGILDEVNTLMGIRTSRNPTGNKTFTADVLKIEKCGPDEDYLTIIDVPGIFRLVEKGVVSESDKILVRNMVKEYIKDSRTVILAVLPATSDVFTQEILALAEEYDKNGERTLGVITKPDLLMEDRAKAAICDMVNGKTKPLNLGYYVVRNRGADDGEDLDAGDDSLAQRELIFREDPWCHLPKERLGVAALRDRLQDLLGQITDRCFPLVRLEARRMLAQSERAREELGEPRQTEREQQKYLSSIAGNFQTFARAALNADYSVHESFGSDEIRLITNVANITERFGWEFKNWAHVYSFEDEGDEESEDEDESSSSPQPPRAVDYEDLAPEEFPELDGILVVDWTQQQPNEGIMEWIERIYRRSRGLDLWTYSSGLSSSVFREQSVKWDLMTRQYLSKIILVLHRFVVRTLDSICTDEKVRDELKSSLMHDLLERYEIGMKQAVFLVSVEREKRPYTLTGDFHERVQESRGERIKNDLRYWKPAESVELWQVESTVKNKHNTDNTKEDIHDKLDAYYKVASKRFVDNVFRQAVDHCLLSGPTSPLLAFTEQWVIDLTAERLAAIAGEPRLVKENRDRLDKRIMDLKAAMKILQ</sequence>
<keyword evidence="7" id="KW-1185">Reference proteome</keyword>
<dbReference type="GO" id="GO:0005739">
    <property type="term" value="C:mitochondrion"/>
    <property type="evidence" value="ECO:0007669"/>
    <property type="project" value="TreeGrafter"/>
</dbReference>
<evidence type="ECO:0000259" key="4">
    <source>
        <dbReference type="PROSITE" id="PS51388"/>
    </source>
</evidence>
<dbReference type="InterPro" id="IPR027417">
    <property type="entry name" value="P-loop_NTPase"/>
</dbReference>
<organism evidence="6 7">
    <name type="scientific">Apodospora peruviana</name>
    <dbReference type="NCBI Taxonomy" id="516989"/>
    <lineage>
        <taxon>Eukaryota</taxon>
        <taxon>Fungi</taxon>
        <taxon>Dikarya</taxon>
        <taxon>Ascomycota</taxon>
        <taxon>Pezizomycotina</taxon>
        <taxon>Sordariomycetes</taxon>
        <taxon>Sordariomycetidae</taxon>
        <taxon>Sordariales</taxon>
        <taxon>Lasiosphaeriaceae</taxon>
        <taxon>Apodospora</taxon>
    </lineage>
</organism>
<dbReference type="CDD" id="cd08771">
    <property type="entry name" value="DLP_1"/>
    <property type="match status" value="1"/>
</dbReference>
<evidence type="ECO:0000313" key="7">
    <source>
        <dbReference type="Proteomes" id="UP001283341"/>
    </source>
</evidence>
<dbReference type="InterPro" id="IPR000375">
    <property type="entry name" value="Dynamin_stalk"/>
</dbReference>
<dbReference type="Proteomes" id="UP001283341">
    <property type="component" value="Unassembled WGS sequence"/>
</dbReference>
<dbReference type="PRINTS" id="PR00195">
    <property type="entry name" value="DYNAMIN"/>
</dbReference>
<feature type="region of interest" description="Disordered" evidence="3">
    <location>
        <begin position="428"/>
        <end position="451"/>
    </location>
</feature>
<feature type="region of interest" description="Disordered" evidence="3">
    <location>
        <begin position="1"/>
        <end position="20"/>
    </location>
</feature>
<dbReference type="FunFam" id="3.40.50.300:FF:001425">
    <property type="entry name" value="Dynamin GTPase, putative"/>
    <property type="match status" value="1"/>
</dbReference>
<feature type="compositionally biased region" description="Basic and acidic residues" evidence="3">
    <location>
        <begin position="1"/>
        <end position="12"/>
    </location>
</feature>
<dbReference type="SUPFAM" id="SSF52540">
    <property type="entry name" value="P-loop containing nucleoside triphosphate hydrolases"/>
    <property type="match status" value="1"/>
</dbReference>
<evidence type="ECO:0000256" key="1">
    <source>
        <dbReference type="ARBA" id="ARBA00022741"/>
    </source>
</evidence>
<feature type="domain" description="Dynamin-type G" evidence="5">
    <location>
        <begin position="41"/>
        <end position="336"/>
    </location>
</feature>
<dbReference type="Pfam" id="PF01031">
    <property type="entry name" value="Dynamin_M"/>
    <property type="match status" value="1"/>
</dbReference>
<evidence type="ECO:0000313" key="6">
    <source>
        <dbReference type="EMBL" id="KAK3313395.1"/>
    </source>
</evidence>
<comment type="caution">
    <text evidence="6">The sequence shown here is derived from an EMBL/GenBank/DDBJ whole genome shotgun (WGS) entry which is preliminary data.</text>
</comment>
<evidence type="ECO:0000256" key="3">
    <source>
        <dbReference type="SAM" id="MobiDB-lite"/>
    </source>
</evidence>
<dbReference type="Gene3D" id="3.40.50.300">
    <property type="entry name" value="P-loop containing nucleotide triphosphate hydrolases"/>
    <property type="match status" value="1"/>
</dbReference>
<dbReference type="GO" id="GO:0005874">
    <property type="term" value="C:microtubule"/>
    <property type="evidence" value="ECO:0007669"/>
    <property type="project" value="TreeGrafter"/>
</dbReference>
<evidence type="ECO:0000256" key="2">
    <source>
        <dbReference type="ARBA" id="ARBA00023134"/>
    </source>
</evidence>
<dbReference type="InterPro" id="IPR020850">
    <property type="entry name" value="GED_dom"/>
</dbReference>
<dbReference type="PANTHER" id="PTHR11566">
    <property type="entry name" value="DYNAMIN"/>
    <property type="match status" value="1"/>
</dbReference>
<dbReference type="InterPro" id="IPR022812">
    <property type="entry name" value="Dynamin"/>
</dbReference>
<dbReference type="GO" id="GO:0016020">
    <property type="term" value="C:membrane"/>
    <property type="evidence" value="ECO:0007669"/>
    <property type="project" value="TreeGrafter"/>
</dbReference>